<feature type="region of interest" description="Disordered" evidence="5">
    <location>
        <begin position="707"/>
        <end position="757"/>
    </location>
</feature>
<evidence type="ECO:0000313" key="8">
    <source>
        <dbReference type="EMBL" id="CAF9925798.1"/>
    </source>
</evidence>
<comment type="caution">
    <text evidence="8">The sequence shown here is derived from an EMBL/GenBank/DDBJ whole genome shotgun (WGS) entry which is preliminary data.</text>
</comment>
<dbReference type="InterPro" id="IPR000626">
    <property type="entry name" value="Ubiquitin-like_dom"/>
</dbReference>
<feature type="compositionally biased region" description="Low complexity" evidence="5">
    <location>
        <begin position="217"/>
        <end position="242"/>
    </location>
</feature>
<comment type="subcellular location">
    <subcellularLocation>
        <location evidence="1">Membrane</location>
    </subcellularLocation>
</comment>
<feature type="domain" description="Ubiquitin-like" evidence="7">
    <location>
        <begin position="19"/>
        <end position="83"/>
    </location>
</feature>
<feature type="compositionally biased region" description="Low complexity" evidence="5">
    <location>
        <begin position="519"/>
        <end position="533"/>
    </location>
</feature>
<feature type="region of interest" description="Disordered" evidence="5">
    <location>
        <begin position="489"/>
        <end position="533"/>
    </location>
</feature>
<evidence type="ECO:0000256" key="6">
    <source>
        <dbReference type="SAM" id="Phobius"/>
    </source>
</evidence>
<dbReference type="AlphaFoldDB" id="A0A8H3FQ22"/>
<feature type="transmembrane region" description="Helical" evidence="6">
    <location>
        <begin position="539"/>
        <end position="562"/>
    </location>
</feature>
<dbReference type="GO" id="GO:0030968">
    <property type="term" value="P:endoplasmic reticulum unfolded protein response"/>
    <property type="evidence" value="ECO:0007669"/>
    <property type="project" value="TreeGrafter"/>
</dbReference>
<keyword evidence="3 6" id="KW-1133">Transmembrane helix</keyword>
<dbReference type="SUPFAM" id="SSF54236">
    <property type="entry name" value="Ubiquitin-like"/>
    <property type="match status" value="1"/>
</dbReference>
<feature type="compositionally biased region" description="Polar residues" evidence="5">
    <location>
        <begin position="185"/>
        <end position="200"/>
    </location>
</feature>
<evidence type="ECO:0000256" key="1">
    <source>
        <dbReference type="ARBA" id="ARBA00004370"/>
    </source>
</evidence>
<organism evidence="8 9">
    <name type="scientific">Heterodermia speciosa</name>
    <dbReference type="NCBI Taxonomy" id="116794"/>
    <lineage>
        <taxon>Eukaryota</taxon>
        <taxon>Fungi</taxon>
        <taxon>Dikarya</taxon>
        <taxon>Ascomycota</taxon>
        <taxon>Pezizomycotina</taxon>
        <taxon>Lecanoromycetes</taxon>
        <taxon>OSLEUM clade</taxon>
        <taxon>Lecanoromycetidae</taxon>
        <taxon>Caliciales</taxon>
        <taxon>Physciaceae</taxon>
        <taxon>Heterodermia</taxon>
    </lineage>
</organism>
<feature type="compositionally biased region" description="Low complexity" evidence="5">
    <location>
        <begin position="735"/>
        <end position="746"/>
    </location>
</feature>
<dbReference type="InterPro" id="IPR029071">
    <property type="entry name" value="Ubiquitin-like_domsf"/>
</dbReference>
<feature type="region of interest" description="Disordered" evidence="5">
    <location>
        <begin position="427"/>
        <end position="447"/>
    </location>
</feature>
<dbReference type="InterPro" id="IPR039751">
    <property type="entry name" value="HERPUD1/2"/>
</dbReference>
<feature type="region of interest" description="Disordered" evidence="5">
    <location>
        <begin position="130"/>
        <end position="168"/>
    </location>
</feature>
<reference evidence="8" key="1">
    <citation type="submission" date="2021-03" db="EMBL/GenBank/DDBJ databases">
        <authorList>
            <person name="Tagirdzhanova G."/>
        </authorList>
    </citation>
    <scope>NUCLEOTIDE SEQUENCE</scope>
</reference>
<dbReference type="Proteomes" id="UP000664521">
    <property type="component" value="Unassembled WGS sequence"/>
</dbReference>
<feature type="compositionally biased region" description="Polar residues" evidence="5">
    <location>
        <begin position="243"/>
        <end position="257"/>
    </location>
</feature>
<dbReference type="Gene3D" id="3.10.20.90">
    <property type="entry name" value="Phosphatidylinositol 3-kinase Catalytic Subunit, Chain A, domain 1"/>
    <property type="match status" value="1"/>
</dbReference>
<sequence>MDQSSSAGAPATPSATQKITLNILSPSDEVPSKLTFNDCPTSTTVAELKLKICGAVATKPAPERQRLIYRGKPLTQDSATLGDVFSQEAISDSSDHSLHLVLPPSVASRSSTPSLPQPQPIMQRPHHSVVQQQPIPPPGQRGGAHMHFVPPHLAHGGSFPHPHAQFPPHLQQALNNHLQALSQQIATQIASHASQSGQSVPNPPQAQAQTPGPPHSQLPQQTFQQVVAQQQQLRAAAGLQGVSGSMANQTSRDNTASPGPEPAALSAPTALPVRASTPANVNTVVRENQTSSGETWRMVIQSTSTVTAQNPQLPRVPTPVNINHGMPNMPAGAFVGLNSQNAPALTQGQLQGRMLENELSSIQSAVMRGTAPAPSVFENARTLLRNVEAAEGDSRMRSRLDQLSMQADQLRANLNNMLLRVVSEQPVQSPSQFGVSDAIPSRSNGESSVYLLSSPSGPEALLVSPYGTYRTPWHVSALSAANFPHSMHQNAHQPLQNSPVMNTTGVTSQNPPRIPAHDPQAPAQQQQQQNPQANEARDLLRLLIPLGGHIWLLIRLFGFVYFFTAGGGSRRTVILGAFAFLVFVAQTGVFRPFVQAVWEPLRRHIEGLLPVPGNEPARALVPDAGAQNPAGLPASVRAERQNQHPTPQEAAARLLHERERRDTGVLREQIRRVERAVALFVGSLVPGFGERHIAARGAAEAAEAARLVEERRREDAARRSEEERDAQASGQGEDQGPQAPAEGQGQSPRAQTPLVEV</sequence>
<dbReference type="PANTHER" id="PTHR12943">
    <property type="entry name" value="HOMOCYSTEINE-RESPONSIVE ENDOPLASMIC RETICULUM-RESIDENT UNIQUITIN-LIKE DOMAIN HERPUD PROTEIN FAMILY MEMBER"/>
    <property type="match status" value="1"/>
</dbReference>
<evidence type="ECO:0000259" key="7">
    <source>
        <dbReference type="PROSITE" id="PS50053"/>
    </source>
</evidence>
<protein>
    <recommendedName>
        <fullName evidence="7">Ubiquitin-like domain-containing protein</fullName>
    </recommendedName>
</protein>
<feature type="transmembrane region" description="Helical" evidence="6">
    <location>
        <begin position="574"/>
        <end position="594"/>
    </location>
</feature>
<keyword evidence="4 6" id="KW-0472">Membrane</keyword>
<dbReference type="Pfam" id="PF00240">
    <property type="entry name" value="ubiquitin"/>
    <property type="match status" value="1"/>
</dbReference>
<dbReference type="PANTHER" id="PTHR12943:SF27">
    <property type="entry name" value="HOMOCYSTEINE-INDUCED ENDOPLASMIC RETICULUM PROTEIN, ISOFORM A"/>
    <property type="match status" value="1"/>
</dbReference>
<dbReference type="SMART" id="SM00213">
    <property type="entry name" value="UBQ"/>
    <property type="match status" value="1"/>
</dbReference>
<feature type="region of interest" description="Disordered" evidence="5">
    <location>
        <begin position="638"/>
        <end position="657"/>
    </location>
</feature>
<dbReference type="PROSITE" id="PS50053">
    <property type="entry name" value="UBIQUITIN_2"/>
    <property type="match status" value="1"/>
</dbReference>
<feature type="region of interest" description="Disordered" evidence="5">
    <location>
        <begin position="185"/>
        <end position="280"/>
    </location>
</feature>
<feature type="compositionally biased region" description="Basic and acidic residues" evidence="5">
    <location>
        <begin position="707"/>
        <end position="726"/>
    </location>
</feature>
<dbReference type="GO" id="GO:0016020">
    <property type="term" value="C:membrane"/>
    <property type="evidence" value="ECO:0007669"/>
    <property type="project" value="UniProtKB-SubCell"/>
</dbReference>
<dbReference type="OrthoDB" id="21589at2759"/>
<accession>A0A8H3FQ22</accession>
<feature type="compositionally biased region" description="Polar residues" evidence="5">
    <location>
        <begin position="489"/>
        <end position="511"/>
    </location>
</feature>
<evidence type="ECO:0000256" key="2">
    <source>
        <dbReference type="ARBA" id="ARBA00022692"/>
    </source>
</evidence>
<name>A0A8H3FQ22_9LECA</name>
<feature type="region of interest" description="Disordered" evidence="5">
    <location>
        <begin position="1"/>
        <end position="23"/>
    </location>
</feature>
<feature type="compositionally biased region" description="Low complexity" evidence="5">
    <location>
        <begin position="1"/>
        <end position="16"/>
    </location>
</feature>
<evidence type="ECO:0000256" key="4">
    <source>
        <dbReference type="ARBA" id="ARBA00023136"/>
    </source>
</evidence>
<proteinExistence type="predicted"/>
<keyword evidence="2 6" id="KW-0812">Transmembrane</keyword>
<keyword evidence="9" id="KW-1185">Reference proteome</keyword>
<evidence type="ECO:0000313" key="9">
    <source>
        <dbReference type="Proteomes" id="UP000664521"/>
    </source>
</evidence>
<evidence type="ECO:0000256" key="3">
    <source>
        <dbReference type="ARBA" id="ARBA00022989"/>
    </source>
</evidence>
<gene>
    <name evidence="8" type="ORF">HETSPECPRED_005936</name>
</gene>
<evidence type="ECO:0000256" key="5">
    <source>
        <dbReference type="SAM" id="MobiDB-lite"/>
    </source>
</evidence>
<dbReference type="EMBL" id="CAJPDS010000039">
    <property type="protein sequence ID" value="CAF9925798.1"/>
    <property type="molecule type" value="Genomic_DNA"/>
</dbReference>